<dbReference type="Gene3D" id="1.20.120.1760">
    <property type="match status" value="1"/>
</dbReference>
<evidence type="ECO:0000256" key="1">
    <source>
        <dbReference type="SAM" id="Phobius"/>
    </source>
</evidence>
<organism evidence="2 3">
    <name type="scientific">Actinomycetospora chlora</name>
    <dbReference type="NCBI Taxonomy" id="663608"/>
    <lineage>
        <taxon>Bacteria</taxon>
        <taxon>Bacillati</taxon>
        <taxon>Actinomycetota</taxon>
        <taxon>Actinomycetes</taxon>
        <taxon>Pseudonocardiales</taxon>
        <taxon>Pseudonocardiaceae</taxon>
        <taxon>Actinomycetospora</taxon>
    </lineage>
</organism>
<feature type="transmembrane region" description="Helical" evidence="1">
    <location>
        <begin position="70"/>
        <end position="92"/>
    </location>
</feature>
<accession>A0ABP9AT00</accession>
<dbReference type="InterPro" id="IPR000462">
    <property type="entry name" value="CDP-OH_P_trans"/>
</dbReference>
<feature type="transmembrane region" description="Helical" evidence="1">
    <location>
        <begin position="181"/>
        <end position="205"/>
    </location>
</feature>
<keyword evidence="1" id="KW-0472">Membrane</keyword>
<sequence length="210" mass="21764">MTLEEYLTRWSAAHGGIRPTGLVLGWLRIVHVLVRPLARRRLPPSVLTAASGLCGVAVPLVVLAGRWWLIAAAVLAVLCALLDGLDGAVAVLTDTASAWGRVLDPLADRVGDVAFLVALVLAGAPGWLAVGVGTLTLLQESVRASARLPDVGVVSVWERPSRVIVTALGLAGAAVTPSLPVATIAVTIAAVLAVVGFTQVLVTVYRRLRA</sequence>
<dbReference type="EMBL" id="BAABHO010000012">
    <property type="protein sequence ID" value="GAA4785473.1"/>
    <property type="molecule type" value="Genomic_DNA"/>
</dbReference>
<reference evidence="3" key="1">
    <citation type="journal article" date="2019" name="Int. J. Syst. Evol. Microbiol.">
        <title>The Global Catalogue of Microorganisms (GCM) 10K type strain sequencing project: providing services to taxonomists for standard genome sequencing and annotation.</title>
        <authorList>
            <consortium name="The Broad Institute Genomics Platform"/>
            <consortium name="The Broad Institute Genome Sequencing Center for Infectious Disease"/>
            <person name="Wu L."/>
            <person name="Ma J."/>
        </authorList>
    </citation>
    <scope>NUCLEOTIDE SEQUENCE [LARGE SCALE GENOMIC DNA]</scope>
    <source>
        <strain evidence="3">JCM 17979</strain>
    </source>
</reference>
<gene>
    <name evidence="2" type="ORF">GCM10023200_19250</name>
</gene>
<proteinExistence type="predicted"/>
<keyword evidence="1" id="KW-1133">Transmembrane helix</keyword>
<evidence type="ECO:0000313" key="2">
    <source>
        <dbReference type="EMBL" id="GAA4785473.1"/>
    </source>
</evidence>
<dbReference type="Pfam" id="PF01066">
    <property type="entry name" value="CDP-OH_P_transf"/>
    <property type="match status" value="1"/>
</dbReference>
<dbReference type="Proteomes" id="UP001500928">
    <property type="component" value="Unassembled WGS sequence"/>
</dbReference>
<comment type="caution">
    <text evidence="2">The sequence shown here is derived from an EMBL/GenBank/DDBJ whole genome shotgun (WGS) entry which is preliminary data.</text>
</comment>
<keyword evidence="3" id="KW-1185">Reference proteome</keyword>
<dbReference type="InterPro" id="IPR043130">
    <property type="entry name" value="CDP-OH_PTrfase_TM_dom"/>
</dbReference>
<protein>
    <submittedName>
        <fullName evidence="2">CDP-alcohol phosphatidyltransferase family protein</fullName>
    </submittedName>
</protein>
<dbReference type="RefSeq" id="WP_345413518.1">
    <property type="nucleotide sequence ID" value="NZ_BAABHO010000012.1"/>
</dbReference>
<name>A0ABP9AT00_9PSEU</name>
<evidence type="ECO:0000313" key="3">
    <source>
        <dbReference type="Proteomes" id="UP001500928"/>
    </source>
</evidence>
<feature type="transmembrane region" description="Helical" evidence="1">
    <location>
        <begin position="16"/>
        <end position="34"/>
    </location>
</feature>
<feature type="transmembrane region" description="Helical" evidence="1">
    <location>
        <begin position="46"/>
        <end position="64"/>
    </location>
</feature>
<feature type="transmembrane region" description="Helical" evidence="1">
    <location>
        <begin position="113"/>
        <end position="138"/>
    </location>
</feature>
<keyword evidence="1" id="KW-0812">Transmembrane</keyword>